<dbReference type="PANTHER" id="PTHR44068">
    <property type="entry name" value="ZGC:194242"/>
    <property type="match status" value="1"/>
</dbReference>
<gene>
    <name evidence="3" type="ORF">NYZ99_19985</name>
</gene>
<protein>
    <submittedName>
        <fullName evidence="3">Methyltransferase domain-containing protein</fullName>
    </submittedName>
</protein>
<dbReference type="RefSeq" id="WP_260572820.1">
    <property type="nucleotide sequence ID" value="NZ_CP104205.1"/>
</dbReference>
<evidence type="ECO:0000313" key="4">
    <source>
        <dbReference type="Proteomes" id="UP001059209"/>
    </source>
</evidence>
<evidence type="ECO:0000313" key="3">
    <source>
        <dbReference type="EMBL" id="UWX54968.1"/>
    </source>
</evidence>
<keyword evidence="4" id="KW-1185">Reference proteome</keyword>
<dbReference type="InterPro" id="IPR013216">
    <property type="entry name" value="Methyltransf_11"/>
</dbReference>
<keyword evidence="3" id="KW-0489">Methyltransferase</keyword>
<dbReference type="GO" id="GO:0008168">
    <property type="term" value="F:methyltransferase activity"/>
    <property type="evidence" value="ECO:0007669"/>
    <property type="project" value="UniProtKB-KW"/>
</dbReference>
<dbReference type="Pfam" id="PF08241">
    <property type="entry name" value="Methyltransf_11"/>
    <property type="match status" value="1"/>
</dbReference>
<proteinExistence type="predicted"/>
<sequence length="279" mass="31113">MEGLELKLNAHYNQPDLYEDILNRLQEQGIKTGQVRRADISAVDEFHVRGAAVSKELAASISMKDKTVLDVGCGLGGPCRMLADEYSCRVTGIDLSNEYIRTAKELSKLVGLAQKTSFIQGDATNLPFEQNTFDVVWTQHVQMNIPDKEKLYSEIIRVLRPGGYFLYYDILKKGVAPVTYPMPWAGTSDLSFLITAEEMDHILLSKGLLLERETDQTLAGIEFFESLVARLKEHDPPKIGLNVLMGETTKPKLLNLLTHLKSGALELRSGVFQKPISNS</sequence>
<dbReference type="InterPro" id="IPR050447">
    <property type="entry name" value="Erg6_SMT_methyltransf"/>
</dbReference>
<organism evidence="3 4">
    <name type="scientific">Maribacter litopenaei</name>
    <dbReference type="NCBI Taxonomy" id="2976127"/>
    <lineage>
        <taxon>Bacteria</taxon>
        <taxon>Pseudomonadati</taxon>
        <taxon>Bacteroidota</taxon>
        <taxon>Flavobacteriia</taxon>
        <taxon>Flavobacteriales</taxon>
        <taxon>Flavobacteriaceae</taxon>
        <taxon>Maribacter</taxon>
    </lineage>
</organism>
<keyword evidence="1" id="KW-0808">Transferase</keyword>
<accession>A0ABY5Y7G7</accession>
<name>A0ABY5Y7G7_9FLAO</name>
<reference evidence="3" key="1">
    <citation type="submission" date="2022-09" db="EMBL/GenBank/DDBJ databases">
        <title>Maribacter litopenaei sp. nov., isolated from the intestinal tract of the Pacific White Shrimp, Litopenaeus vannamei.</title>
        <authorList>
            <person name="Kim S.Y."/>
            <person name="Hwang C.Y."/>
        </authorList>
    </citation>
    <scope>NUCLEOTIDE SEQUENCE</scope>
    <source>
        <strain evidence="3">HL-LV01</strain>
    </source>
</reference>
<evidence type="ECO:0000256" key="1">
    <source>
        <dbReference type="ARBA" id="ARBA00022679"/>
    </source>
</evidence>
<dbReference type="Proteomes" id="UP001059209">
    <property type="component" value="Chromosome"/>
</dbReference>
<evidence type="ECO:0000259" key="2">
    <source>
        <dbReference type="Pfam" id="PF08241"/>
    </source>
</evidence>
<dbReference type="GO" id="GO:0032259">
    <property type="term" value="P:methylation"/>
    <property type="evidence" value="ECO:0007669"/>
    <property type="project" value="UniProtKB-KW"/>
</dbReference>
<dbReference type="SUPFAM" id="SSF53335">
    <property type="entry name" value="S-adenosyl-L-methionine-dependent methyltransferases"/>
    <property type="match status" value="1"/>
</dbReference>
<dbReference type="EMBL" id="CP104205">
    <property type="protein sequence ID" value="UWX54968.1"/>
    <property type="molecule type" value="Genomic_DNA"/>
</dbReference>
<dbReference type="Gene3D" id="3.40.50.150">
    <property type="entry name" value="Vaccinia Virus protein VP39"/>
    <property type="match status" value="1"/>
</dbReference>
<feature type="domain" description="Methyltransferase type 11" evidence="2">
    <location>
        <begin position="69"/>
        <end position="166"/>
    </location>
</feature>
<dbReference type="PANTHER" id="PTHR44068:SF11">
    <property type="entry name" value="GERANYL DIPHOSPHATE 2-C-METHYLTRANSFERASE"/>
    <property type="match status" value="1"/>
</dbReference>
<dbReference type="InterPro" id="IPR029063">
    <property type="entry name" value="SAM-dependent_MTases_sf"/>
</dbReference>
<dbReference type="CDD" id="cd02440">
    <property type="entry name" value="AdoMet_MTases"/>
    <property type="match status" value="1"/>
</dbReference>